<feature type="compositionally biased region" description="Basic residues" evidence="8">
    <location>
        <begin position="290"/>
        <end position="304"/>
    </location>
</feature>
<evidence type="ECO:0000256" key="2">
    <source>
        <dbReference type="ARBA" id="ARBA00022475"/>
    </source>
</evidence>
<evidence type="ECO:0000256" key="1">
    <source>
        <dbReference type="ARBA" id="ARBA00007150"/>
    </source>
</evidence>
<feature type="transmembrane region" description="Helical" evidence="7">
    <location>
        <begin position="246"/>
        <end position="265"/>
    </location>
</feature>
<feature type="region of interest" description="Disordered" evidence="8">
    <location>
        <begin position="271"/>
        <end position="304"/>
    </location>
</feature>
<evidence type="ECO:0000256" key="5">
    <source>
        <dbReference type="ARBA" id="ARBA00022989"/>
    </source>
</evidence>
<keyword evidence="10" id="KW-1185">Reference proteome</keyword>
<feature type="transmembrane region" description="Helical" evidence="7">
    <location>
        <begin position="27"/>
        <end position="44"/>
    </location>
</feature>
<dbReference type="EMBL" id="JBHUII010000001">
    <property type="protein sequence ID" value="MFD2204269.1"/>
    <property type="molecule type" value="Genomic_DNA"/>
</dbReference>
<dbReference type="PANTHER" id="PTHR30589">
    <property type="entry name" value="PROLIPOPROTEIN DIACYLGLYCERYL TRANSFERASE"/>
    <property type="match status" value="1"/>
</dbReference>
<feature type="transmembrane region" description="Helical" evidence="7">
    <location>
        <begin position="209"/>
        <end position="226"/>
    </location>
</feature>
<evidence type="ECO:0000256" key="8">
    <source>
        <dbReference type="SAM" id="MobiDB-lite"/>
    </source>
</evidence>
<sequence length="304" mass="33815">MTQELVFAALAYPEIDPIAISLGPIAIRWYSLAYIFGILAGWRYSRWLCFQAPRQMRPIAMDDFIVWATLGIILGGRVGYVLFYNFTYFLYNPLEIFAVWQGGMSFHGGLLGVITAMVLFARKENVHFLTLADIVACATPIGLFFGRLANFINGELFGRVTTAEIGMVFPNGGPFPRHPSQLYEAGLEGITLFLILFLIARVGGLRRRGLTAGIFLVGYGLSRTIVELFREPDAHIGFLFGEVTMGQLLSLPMILIGLSVAFYALKQPKQAIGPEHKPEDISPKENDKTAKKKSKQKNNGSKRK</sequence>
<dbReference type="PANTHER" id="PTHR30589:SF0">
    <property type="entry name" value="PHOSPHATIDYLGLYCEROL--PROLIPOPROTEIN DIACYLGLYCERYL TRANSFERASE"/>
    <property type="match status" value="1"/>
</dbReference>
<comment type="subcellular location">
    <subcellularLocation>
        <location evidence="7">Cell membrane</location>
        <topology evidence="7">Multi-pass membrane protein</topology>
    </subcellularLocation>
</comment>
<dbReference type="GO" id="GO:0008961">
    <property type="term" value="F:phosphatidylglycerol-prolipoprotein diacylglyceryl transferase activity"/>
    <property type="evidence" value="ECO:0007669"/>
    <property type="project" value="UniProtKB-EC"/>
</dbReference>
<organism evidence="9 10">
    <name type="scientific">Kiloniella antarctica</name>
    <dbReference type="NCBI Taxonomy" id="1550907"/>
    <lineage>
        <taxon>Bacteria</taxon>
        <taxon>Pseudomonadati</taxon>
        <taxon>Pseudomonadota</taxon>
        <taxon>Alphaproteobacteria</taxon>
        <taxon>Rhodospirillales</taxon>
        <taxon>Kiloniellaceae</taxon>
        <taxon>Kiloniella</taxon>
    </lineage>
</organism>
<evidence type="ECO:0000313" key="9">
    <source>
        <dbReference type="EMBL" id="MFD2204269.1"/>
    </source>
</evidence>
<evidence type="ECO:0000256" key="6">
    <source>
        <dbReference type="ARBA" id="ARBA00023136"/>
    </source>
</evidence>
<dbReference type="Pfam" id="PF01790">
    <property type="entry name" value="LGT"/>
    <property type="match status" value="1"/>
</dbReference>
<feature type="transmembrane region" description="Helical" evidence="7">
    <location>
        <begin position="64"/>
        <end position="86"/>
    </location>
</feature>
<evidence type="ECO:0000256" key="4">
    <source>
        <dbReference type="ARBA" id="ARBA00022692"/>
    </source>
</evidence>
<comment type="caution">
    <text evidence="9">The sequence shown here is derived from an EMBL/GenBank/DDBJ whole genome shotgun (WGS) entry which is preliminary data.</text>
</comment>
<evidence type="ECO:0000313" key="10">
    <source>
        <dbReference type="Proteomes" id="UP001597294"/>
    </source>
</evidence>
<dbReference type="InterPro" id="IPR001640">
    <property type="entry name" value="Lgt"/>
</dbReference>
<dbReference type="EC" id="2.5.1.145" evidence="7"/>
<comment type="pathway">
    <text evidence="7">Protein modification; lipoprotein biosynthesis (diacylglyceryl transfer).</text>
</comment>
<dbReference type="Proteomes" id="UP001597294">
    <property type="component" value="Unassembled WGS sequence"/>
</dbReference>
<keyword evidence="4 7" id="KW-0812">Transmembrane</keyword>
<dbReference type="NCBIfam" id="TIGR00544">
    <property type="entry name" value="lgt"/>
    <property type="match status" value="1"/>
</dbReference>
<keyword evidence="3 7" id="KW-0808">Transferase</keyword>
<gene>
    <name evidence="7 9" type="primary">lgt</name>
    <name evidence="9" type="ORF">ACFSKO_01530</name>
</gene>
<feature type="transmembrane region" description="Helical" evidence="7">
    <location>
        <begin position="128"/>
        <end position="149"/>
    </location>
</feature>
<keyword evidence="5 7" id="KW-1133">Transmembrane helix</keyword>
<feature type="transmembrane region" description="Helical" evidence="7">
    <location>
        <begin position="182"/>
        <end position="202"/>
    </location>
</feature>
<comment type="catalytic activity">
    <reaction evidence="7">
        <text>L-cysteinyl-[prolipoprotein] + a 1,2-diacyl-sn-glycero-3-phospho-(1'-sn-glycerol) = an S-1,2-diacyl-sn-glyceryl-L-cysteinyl-[prolipoprotein] + sn-glycerol 1-phosphate + H(+)</text>
        <dbReference type="Rhea" id="RHEA:56712"/>
        <dbReference type="Rhea" id="RHEA-COMP:14679"/>
        <dbReference type="Rhea" id="RHEA-COMP:14680"/>
        <dbReference type="ChEBI" id="CHEBI:15378"/>
        <dbReference type="ChEBI" id="CHEBI:29950"/>
        <dbReference type="ChEBI" id="CHEBI:57685"/>
        <dbReference type="ChEBI" id="CHEBI:64716"/>
        <dbReference type="ChEBI" id="CHEBI:140658"/>
        <dbReference type="EC" id="2.5.1.145"/>
    </reaction>
</comment>
<comment type="function">
    <text evidence="7">Catalyzes the transfer of the diacylglyceryl group from phosphatidylglycerol to the sulfhydryl group of the N-terminal cysteine of a prolipoprotein, the first step in the formation of mature lipoproteins.</text>
</comment>
<protein>
    <recommendedName>
        <fullName evidence="7">Phosphatidylglycerol--prolipoprotein diacylglyceryl transferase</fullName>
        <ecNumber evidence="7">2.5.1.145</ecNumber>
    </recommendedName>
</protein>
<feature type="transmembrane region" description="Helical" evidence="7">
    <location>
        <begin position="98"/>
        <end position="121"/>
    </location>
</feature>
<keyword evidence="6 7" id="KW-0472">Membrane</keyword>
<proteinExistence type="inferred from homology"/>
<reference evidence="10" key="1">
    <citation type="journal article" date="2019" name="Int. J. Syst. Evol. Microbiol.">
        <title>The Global Catalogue of Microorganisms (GCM) 10K type strain sequencing project: providing services to taxonomists for standard genome sequencing and annotation.</title>
        <authorList>
            <consortium name="The Broad Institute Genomics Platform"/>
            <consortium name="The Broad Institute Genome Sequencing Center for Infectious Disease"/>
            <person name="Wu L."/>
            <person name="Ma J."/>
        </authorList>
    </citation>
    <scope>NUCLEOTIDE SEQUENCE [LARGE SCALE GENOMIC DNA]</scope>
    <source>
        <strain evidence="10">CGMCC 4.7192</strain>
    </source>
</reference>
<keyword evidence="2 7" id="KW-1003">Cell membrane</keyword>
<comment type="similarity">
    <text evidence="1 7">Belongs to the Lgt family.</text>
</comment>
<name>A0ABW5BGQ9_9PROT</name>
<dbReference type="PROSITE" id="PS01311">
    <property type="entry name" value="LGT"/>
    <property type="match status" value="1"/>
</dbReference>
<evidence type="ECO:0000256" key="7">
    <source>
        <dbReference type="HAMAP-Rule" id="MF_01147"/>
    </source>
</evidence>
<accession>A0ABW5BGQ9</accession>
<feature type="binding site" evidence="7">
    <location>
        <position position="147"/>
    </location>
    <ligand>
        <name>a 1,2-diacyl-sn-glycero-3-phospho-(1'-sn-glycerol)</name>
        <dbReference type="ChEBI" id="CHEBI:64716"/>
    </ligand>
</feature>
<dbReference type="RefSeq" id="WP_380247670.1">
    <property type="nucleotide sequence ID" value="NZ_JBHUII010000001.1"/>
</dbReference>
<evidence type="ECO:0000256" key="3">
    <source>
        <dbReference type="ARBA" id="ARBA00022679"/>
    </source>
</evidence>
<dbReference type="HAMAP" id="MF_01147">
    <property type="entry name" value="Lgt"/>
    <property type="match status" value="1"/>
</dbReference>
<feature type="compositionally biased region" description="Basic and acidic residues" evidence="8">
    <location>
        <begin position="274"/>
        <end position="289"/>
    </location>
</feature>